<evidence type="ECO:0000313" key="4">
    <source>
        <dbReference type="Proteomes" id="UP000886595"/>
    </source>
</evidence>
<dbReference type="FunFam" id="3.30.1370.110:FF:000009">
    <property type="entry name" value="Polyadenylate-binding protein-interacting protein 7"/>
    <property type="match status" value="1"/>
</dbReference>
<dbReference type="Pfam" id="PF08590">
    <property type="entry name" value="DUF1771"/>
    <property type="match status" value="1"/>
</dbReference>
<dbReference type="Gene3D" id="3.30.1370.110">
    <property type="match status" value="1"/>
</dbReference>
<gene>
    <name evidence="3" type="ORF">Bca52824_035272</name>
</gene>
<accession>A0A8X7V0D9</accession>
<dbReference type="InterPro" id="IPR002625">
    <property type="entry name" value="Smr_dom"/>
</dbReference>
<dbReference type="SMART" id="SM01162">
    <property type="entry name" value="DUF1771"/>
    <property type="match status" value="1"/>
</dbReference>
<protein>
    <recommendedName>
        <fullName evidence="2">Smr domain-containing protein</fullName>
    </recommendedName>
</protein>
<dbReference type="AlphaFoldDB" id="A0A8X7V0D9"/>
<dbReference type="CDD" id="cd14371">
    <property type="entry name" value="CUE_CID7_like"/>
    <property type="match status" value="1"/>
</dbReference>
<feature type="region of interest" description="Disordered" evidence="1">
    <location>
        <begin position="1"/>
        <end position="81"/>
    </location>
</feature>
<feature type="compositionally biased region" description="Basic and acidic residues" evidence="1">
    <location>
        <begin position="67"/>
        <end position="81"/>
    </location>
</feature>
<evidence type="ECO:0000259" key="2">
    <source>
        <dbReference type="PROSITE" id="PS50828"/>
    </source>
</evidence>
<evidence type="ECO:0000256" key="1">
    <source>
        <dbReference type="SAM" id="MobiDB-lite"/>
    </source>
</evidence>
<dbReference type="InterPro" id="IPR041806">
    <property type="entry name" value="CID5/6/7_CUE"/>
</dbReference>
<name>A0A8X7V0D9_BRACI</name>
<reference evidence="3 4" key="1">
    <citation type="submission" date="2020-02" db="EMBL/GenBank/DDBJ databases">
        <authorList>
            <person name="Ma Q."/>
            <person name="Huang Y."/>
            <person name="Song X."/>
            <person name="Pei D."/>
        </authorList>
    </citation>
    <scope>NUCLEOTIDE SEQUENCE [LARGE SCALE GENOMIC DNA]</scope>
    <source>
        <strain evidence="3">Sxm20200214</strain>
        <tissue evidence="3">Leaf</tissue>
    </source>
</reference>
<keyword evidence="4" id="KW-1185">Reference proteome</keyword>
<comment type="caution">
    <text evidence="3">The sequence shown here is derived from an EMBL/GenBank/DDBJ whole genome shotgun (WGS) entry which is preliminary data.</text>
</comment>
<dbReference type="PANTHER" id="PTHR46651">
    <property type="entry name" value="POLYADENYLATE-BINDING PROTEIN-INTERACTING PROTEIN 7"/>
    <property type="match status" value="1"/>
</dbReference>
<dbReference type="EMBL" id="JAAMPC010000008">
    <property type="protein sequence ID" value="KAG2298800.1"/>
    <property type="molecule type" value="Genomic_DNA"/>
</dbReference>
<feature type="compositionally biased region" description="Low complexity" evidence="1">
    <location>
        <begin position="39"/>
        <end position="49"/>
    </location>
</feature>
<organism evidence="3 4">
    <name type="scientific">Brassica carinata</name>
    <name type="common">Ethiopian mustard</name>
    <name type="synonym">Abyssinian cabbage</name>
    <dbReference type="NCBI Taxonomy" id="52824"/>
    <lineage>
        <taxon>Eukaryota</taxon>
        <taxon>Viridiplantae</taxon>
        <taxon>Streptophyta</taxon>
        <taxon>Embryophyta</taxon>
        <taxon>Tracheophyta</taxon>
        <taxon>Spermatophyta</taxon>
        <taxon>Magnoliopsida</taxon>
        <taxon>eudicotyledons</taxon>
        <taxon>Gunneridae</taxon>
        <taxon>Pentapetalae</taxon>
        <taxon>rosids</taxon>
        <taxon>malvids</taxon>
        <taxon>Brassicales</taxon>
        <taxon>Brassicaceae</taxon>
        <taxon>Brassiceae</taxon>
        <taxon>Brassica</taxon>
    </lineage>
</organism>
<dbReference type="InterPro" id="IPR013899">
    <property type="entry name" value="DUF1771"/>
</dbReference>
<dbReference type="SMART" id="SM00463">
    <property type="entry name" value="SMR"/>
    <property type="match status" value="1"/>
</dbReference>
<dbReference type="Proteomes" id="UP000886595">
    <property type="component" value="Unassembled WGS sequence"/>
</dbReference>
<feature type="region of interest" description="Disordered" evidence="1">
    <location>
        <begin position="130"/>
        <end position="151"/>
    </location>
</feature>
<proteinExistence type="predicted"/>
<dbReference type="InterPro" id="IPR053242">
    <property type="entry name" value="PAM2-like_domain"/>
</dbReference>
<dbReference type="SUPFAM" id="SSF160443">
    <property type="entry name" value="SMR domain-like"/>
    <property type="match status" value="1"/>
</dbReference>
<dbReference type="InterPro" id="IPR036063">
    <property type="entry name" value="Smr_dom_sf"/>
</dbReference>
<feature type="compositionally biased region" description="Low complexity" evidence="1">
    <location>
        <begin position="8"/>
        <end position="25"/>
    </location>
</feature>
<feature type="domain" description="Smr" evidence="2">
    <location>
        <begin position="475"/>
        <end position="557"/>
    </location>
</feature>
<evidence type="ECO:0000313" key="3">
    <source>
        <dbReference type="EMBL" id="KAG2298800.1"/>
    </source>
</evidence>
<dbReference type="OrthoDB" id="3231855at2759"/>
<sequence>MNLSKKAPTPSSDSKLSSSLKPTTLNPHAAEFVPFTLRSPSSSGPTTPSNLDVTTPRLLASSNSVLDRSESSVSHHSDDEARQFWSHQLPDDITPDFKQDDNSYGSGSLSLASLSLYDANEAENFPSASGGGGFAFSEQPPHGHNLSDKSRYPISSFGDDPQRQSFMHLSPKPWHKQIMNAEKLLGNDRERNPFGRFMISENPNIGEMEVNPVEFLASQFPGFAAESLAEVYFANGCDLQLTVEMLTQLELQVDNGLNQNMRPKFPAPAPAPNLTPMDFPALSISNSPAQFGGDDMQQTGNHYQSAGKDNMFFFKSVSQPGSVDYVSAVKKLASQDSGLWKYEGNDSGDSSIGSSRNYHASLGGAYKSGRGKSMLNQSPNRPAPVTWLETGDAVGNMYSDLREDARDYARLRNVYFEQARQAYLVGNKALAKDLSAKGQMHNMQMKAAHAKAQEAIFRQRNPVGQGNSRGSERMIDLHGLHVSEALQVLKHELSVFRSTARATQERLQVYICVGTGHHTRGSRTLARLPVAVQRYLLEEEGLDFSEPQAGLLRVIIY</sequence>
<dbReference type="PROSITE" id="PS50828">
    <property type="entry name" value="SMR"/>
    <property type="match status" value="1"/>
</dbReference>
<dbReference type="PANTHER" id="PTHR46651:SF1">
    <property type="entry name" value="SMALL MUTS RELATED FAMILY PROTEIN"/>
    <property type="match status" value="1"/>
</dbReference>